<dbReference type="HOGENOM" id="CLU_047363_0_1_6"/>
<evidence type="ECO:0000256" key="10">
    <source>
        <dbReference type="ARBA" id="ARBA00022691"/>
    </source>
</evidence>
<dbReference type="STRING" id="1543381.LF63_0106230"/>
<keyword evidence="21" id="KW-1185">Reference proteome</keyword>
<dbReference type="NCBIfam" id="NF000648">
    <property type="entry name" value="PRK00026.1"/>
    <property type="match status" value="1"/>
</dbReference>
<dbReference type="FunFam" id="3.40.1280.10:FF:000001">
    <property type="entry name" value="tRNA (guanine-N(1)-)-methyltransferase"/>
    <property type="match status" value="1"/>
</dbReference>
<evidence type="ECO:0000256" key="5">
    <source>
        <dbReference type="ARBA" id="ARBA00012807"/>
    </source>
</evidence>
<keyword evidence="9 15" id="KW-0808">Transferase</keyword>
<gene>
    <name evidence="15" type="primary">trmD</name>
    <name evidence="20" type="ORF">HNQ86_000985</name>
    <name evidence="19" type="ORF">LF63_0106230</name>
</gene>
<evidence type="ECO:0000256" key="11">
    <source>
        <dbReference type="ARBA" id="ARBA00022694"/>
    </source>
</evidence>
<reference evidence="20 22" key="2">
    <citation type="submission" date="2020-08" db="EMBL/GenBank/DDBJ databases">
        <title>Genomic Encyclopedia of Type Strains, Phase IV (KMG-IV): sequencing the most valuable type-strain genomes for metagenomic binning, comparative biology and taxonomic classification.</title>
        <authorList>
            <person name="Goeker M."/>
        </authorList>
    </citation>
    <scope>NUCLEOTIDE SEQUENCE [LARGE SCALE GENOMIC DNA]</scope>
    <source>
        <strain evidence="20 22">DSM 107085</strain>
    </source>
</reference>
<evidence type="ECO:0000256" key="14">
    <source>
        <dbReference type="ARBA" id="ARBA00047783"/>
    </source>
</evidence>
<dbReference type="InterPro" id="IPR029026">
    <property type="entry name" value="tRNA_m1G_MTases_N"/>
</dbReference>
<evidence type="ECO:0000256" key="13">
    <source>
        <dbReference type="ARBA" id="ARBA00033392"/>
    </source>
</evidence>
<dbReference type="Proteomes" id="UP000029708">
    <property type="component" value="Unassembled WGS sequence"/>
</dbReference>
<dbReference type="GO" id="GO:0005829">
    <property type="term" value="C:cytosol"/>
    <property type="evidence" value="ECO:0007669"/>
    <property type="project" value="TreeGrafter"/>
</dbReference>
<protein>
    <recommendedName>
        <fullName evidence="6 15">tRNA (guanine-N(1)-)-methyltransferase</fullName>
        <ecNumber evidence="5 15">2.1.1.228</ecNumber>
    </recommendedName>
    <alternativeName>
        <fullName evidence="12 15">M1G-methyltransferase</fullName>
    </alternativeName>
    <alternativeName>
        <fullName evidence="13 15">tRNA [GM37] methyltransferase</fullName>
    </alternativeName>
</protein>
<dbReference type="Proteomes" id="UP000560000">
    <property type="component" value="Unassembled WGS sequence"/>
</dbReference>
<sequence>MRIDVITLFPDFVRQCSEVGVVGRAQQRGLLQVETWNPRDYATDNYRTVDGRTFGGGPGMVMMIEPLRALFGALREASDEPTHVVYLSPQGARLTQDRVRKLAARPRVALLCGRYEGVDERLLAHEVDEEISVGDYVLSGGELAAAVVIDAVGRLQDGALNDAQSAQQDSFSDGLLDCPHYTRPETDALGTVPPVLLGGDHAAIRRWRRKQSLGRTWLRRPDLLAQCVLDEESRALLDEFRREHFAAQHLEAGTGPQD</sequence>
<keyword evidence="11 15" id="KW-0819">tRNA processing</keyword>
<dbReference type="CDD" id="cd18080">
    <property type="entry name" value="TrmD-like"/>
    <property type="match status" value="1"/>
</dbReference>
<evidence type="ECO:0000313" key="22">
    <source>
        <dbReference type="Proteomes" id="UP000560000"/>
    </source>
</evidence>
<dbReference type="FunFam" id="1.10.1270.20:FF:000001">
    <property type="entry name" value="tRNA (guanine-N(1)-)-methyltransferase"/>
    <property type="match status" value="1"/>
</dbReference>
<evidence type="ECO:0000256" key="6">
    <source>
        <dbReference type="ARBA" id="ARBA00014679"/>
    </source>
</evidence>
<dbReference type="PIRSF" id="PIRSF000386">
    <property type="entry name" value="tRNA_mtase"/>
    <property type="match status" value="1"/>
</dbReference>
<evidence type="ECO:0000256" key="8">
    <source>
        <dbReference type="ARBA" id="ARBA00022603"/>
    </source>
</evidence>
<comment type="catalytic activity">
    <reaction evidence="14 15 17">
        <text>guanosine(37) in tRNA + S-adenosyl-L-methionine = N(1)-methylguanosine(37) in tRNA + S-adenosyl-L-homocysteine + H(+)</text>
        <dbReference type="Rhea" id="RHEA:36899"/>
        <dbReference type="Rhea" id="RHEA-COMP:10145"/>
        <dbReference type="Rhea" id="RHEA-COMP:10147"/>
        <dbReference type="ChEBI" id="CHEBI:15378"/>
        <dbReference type="ChEBI" id="CHEBI:57856"/>
        <dbReference type="ChEBI" id="CHEBI:59789"/>
        <dbReference type="ChEBI" id="CHEBI:73542"/>
        <dbReference type="ChEBI" id="CHEBI:74269"/>
        <dbReference type="EC" id="2.1.1.228"/>
    </reaction>
</comment>
<comment type="subcellular location">
    <subcellularLocation>
        <location evidence="2 15 17">Cytoplasm</location>
    </subcellularLocation>
</comment>
<organism evidence="19 21">
    <name type="scientific">Oleiagrimonas soli</name>
    <dbReference type="NCBI Taxonomy" id="1543381"/>
    <lineage>
        <taxon>Bacteria</taxon>
        <taxon>Pseudomonadati</taxon>
        <taxon>Pseudomonadota</taxon>
        <taxon>Gammaproteobacteria</taxon>
        <taxon>Lysobacterales</taxon>
        <taxon>Rhodanobacteraceae</taxon>
        <taxon>Oleiagrimonas</taxon>
    </lineage>
</organism>
<evidence type="ECO:0000256" key="15">
    <source>
        <dbReference type="HAMAP-Rule" id="MF_00605"/>
    </source>
</evidence>
<dbReference type="Gene3D" id="1.10.1270.20">
    <property type="entry name" value="tRNA(m1g37)methyltransferase, domain 2"/>
    <property type="match status" value="1"/>
</dbReference>
<feature type="binding site" evidence="15 16">
    <location>
        <position position="113"/>
    </location>
    <ligand>
        <name>S-adenosyl-L-methionine</name>
        <dbReference type="ChEBI" id="CHEBI:59789"/>
    </ligand>
</feature>
<keyword evidence="10 15" id="KW-0949">S-adenosyl-L-methionine</keyword>
<evidence type="ECO:0000256" key="17">
    <source>
        <dbReference type="RuleBase" id="RU003464"/>
    </source>
</evidence>
<evidence type="ECO:0000256" key="3">
    <source>
        <dbReference type="ARBA" id="ARBA00007630"/>
    </source>
</evidence>
<dbReference type="EMBL" id="JACHET010000001">
    <property type="protein sequence ID" value="MBB6183640.1"/>
    <property type="molecule type" value="Genomic_DNA"/>
</dbReference>
<dbReference type="NCBIfam" id="TIGR00088">
    <property type="entry name" value="trmD"/>
    <property type="match status" value="1"/>
</dbReference>
<feature type="domain" description="tRNA methyltransferase TRMD/TRM10-type" evidence="18">
    <location>
        <begin position="1"/>
        <end position="225"/>
    </location>
</feature>
<evidence type="ECO:0000313" key="21">
    <source>
        <dbReference type="Proteomes" id="UP000029708"/>
    </source>
</evidence>
<comment type="similarity">
    <text evidence="3 15 17">Belongs to the RNA methyltransferase TrmD family.</text>
</comment>
<evidence type="ECO:0000256" key="9">
    <source>
        <dbReference type="ARBA" id="ARBA00022679"/>
    </source>
</evidence>
<reference evidence="19 21" key="1">
    <citation type="submission" date="2014-09" db="EMBL/GenBank/DDBJ databases">
        <title>Xanthomonadaceae 3.5X direct submission.</title>
        <authorList>
            <person name="Fang T."/>
            <person name="Wang H."/>
        </authorList>
    </citation>
    <scope>NUCLEOTIDE SEQUENCE [LARGE SCALE GENOMIC DNA]</scope>
    <source>
        <strain evidence="19 21">3.5X</strain>
    </source>
</reference>
<keyword evidence="7 15" id="KW-0963">Cytoplasm</keyword>
<dbReference type="PANTHER" id="PTHR46417:SF1">
    <property type="entry name" value="TRNA (GUANINE-N(1)-)-METHYLTRANSFERASE"/>
    <property type="match status" value="1"/>
</dbReference>
<dbReference type="Gene3D" id="3.40.1280.10">
    <property type="match status" value="1"/>
</dbReference>
<accession>A0A099CWF5</accession>
<evidence type="ECO:0000313" key="20">
    <source>
        <dbReference type="EMBL" id="MBB6183640.1"/>
    </source>
</evidence>
<dbReference type="EMBL" id="JROI01000010">
    <property type="protein sequence ID" value="KGI77981.1"/>
    <property type="molecule type" value="Genomic_DNA"/>
</dbReference>
<dbReference type="GO" id="GO:0002939">
    <property type="term" value="P:tRNA N1-guanine methylation"/>
    <property type="evidence" value="ECO:0007669"/>
    <property type="project" value="TreeGrafter"/>
</dbReference>
<feature type="binding site" evidence="15 16">
    <location>
        <begin position="133"/>
        <end position="138"/>
    </location>
    <ligand>
        <name>S-adenosyl-L-methionine</name>
        <dbReference type="ChEBI" id="CHEBI:59789"/>
    </ligand>
</feature>
<dbReference type="PANTHER" id="PTHR46417">
    <property type="entry name" value="TRNA (GUANINE-N(1)-)-METHYLTRANSFERASE"/>
    <property type="match status" value="1"/>
</dbReference>
<proteinExistence type="inferred from homology"/>
<dbReference type="InterPro" id="IPR023148">
    <property type="entry name" value="tRNA_m1G_MeTrfase_C_sf"/>
</dbReference>
<evidence type="ECO:0000256" key="16">
    <source>
        <dbReference type="PIRSR" id="PIRSR000386-1"/>
    </source>
</evidence>
<dbReference type="InterPro" id="IPR002649">
    <property type="entry name" value="tRNA_m1G_MeTrfase_TrmD"/>
</dbReference>
<name>A0A099CWF5_9GAMM</name>
<evidence type="ECO:0000313" key="19">
    <source>
        <dbReference type="EMBL" id="KGI77981.1"/>
    </source>
</evidence>
<evidence type="ECO:0000256" key="2">
    <source>
        <dbReference type="ARBA" id="ARBA00004496"/>
    </source>
</evidence>
<dbReference type="InterPro" id="IPR029028">
    <property type="entry name" value="Alpha/beta_knot_MTases"/>
</dbReference>
<dbReference type="OrthoDB" id="9807416at2"/>
<dbReference type="RefSeq" id="WP_043100396.1">
    <property type="nucleotide sequence ID" value="NZ_JACHET010000001.1"/>
</dbReference>
<comment type="subunit">
    <text evidence="4 15 17">Homodimer.</text>
</comment>
<evidence type="ECO:0000256" key="4">
    <source>
        <dbReference type="ARBA" id="ARBA00011738"/>
    </source>
</evidence>
<evidence type="ECO:0000256" key="1">
    <source>
        <dbReference type="ARBA" id="ARBA00002634"/>
    </source>
</evidence>
<comment type="caution">
    <text evidence="19">The sequence shown here is derived from an EMBL/GenBank/DDBJ whole genome shotgun (WGS) entry which is preliminary data.</text>
</comment>
<dbReference type="SUPFAM" id="SSF75217">
    <property type="entry name" value="alpha/beta knot"/>
    <property type="match status" value="1"/>
</dbReference>
<dbReference type="Pfam" id="PF01746">
    <property type="entry name" value="tRNA_m1G_MT"/>
    <property type="match status" value="1"/>
</dbReference>
<dbReference type="InterPro" id="IPR016009">
    <property type="entry name" value="tRNA_MeTrfase_TRMD/TRM10"/>
</dbReference>
<comment type="function">
    <text evidence="1 15 17">Specifically methylates guanosine-37 in various tRNAs.</text>
</comment>
<dbReference type="AlphaFoldDB" id="A0A099CWF5"/>
<keyword evidence="8 15" id="KW-0489">Methyltransferase</keyword>
<evidence type="ECO:0000259" key="18">
    <source>
        <dbReference type="Pfam" id="PF01746"/>
    </source>
</evidence>
<evidence type="ECO:0000256" key="12">
    <source>
        <dbReference type="ARBA" id="ARBA00029736"/>
    </source>
</evidence>
<dbReference type="GO" id="GO:0052906">
    <property type="term" value="F:tRNA (guanine(37)-N1)-methyltransferase activity"/>
    <property type="evidence" value="ECO:0007669"/>
    <property type="project" value="UniProtKB-UniRule"/>
</dbReference>
<evidence type="ECO:0000256" key="7">
    <source>
        <dbReference type="ARBA" id="ARBA00022490"/>
    </source>
</evidence>
<dbReference type="HAMAP" id="MF_00605">
    <property type="entry name" value="TrmD"/>
    <property type="match status" value="1"/>
</dbReference>
<dbReference type="EC" id="2.1.1.228" evidence="5 15"/>